<evidence type="ECO:0000313" key="2">
    <source>
        <dbReference type="Proteomes" id="UP000616885"/>
    </source>
</evidence>
<sequence>MRAVLWRAAKRFGVVVDGIDPVGVAGEFLALVSRLPTTALESQGPTLEFKTYEIATAVVDAVMDRRSLVPTSRPRDVLYGLHSILSSSRGGNKTLLALLNSKLAMASPDLRLLLRPSPTALSVPFLPEQAQWHTSISTSFLDMIGQEEVDQDLADLSWPPLDLGNLLRSPSPMTQMLLEPHQQDQYHHQHQQSSIPG</sequence>
<reference evidence="1" key="1">
    <citation type="submission" date="2020-10" db="EMBL/GenBank/DDBJ databases">
        <title>High-Quality Genome Resource of Clonostachys rosea strain S41 by Oxford Nanopore Long-Read Sequencing.</title>
        <authorList>
            <person name="Wang H."/>
        </authorList>
    </citation>
    <scope>NUCLEOTIDE SEQUENCE</scope>
    <source>
        <strain evidence="1">S41</strain>
    </source>
</reference>
<accession>A0A8H7K7U7</accession>
<proteinExistence type="predicted"/>
<comment type="caution">
    <text evidence="1">The sequence shown here is derived from an EMBL/GenBank/DDBJ whole genome shotgun (WGS) entry which is preliminary data.</text>
</comment>
<dbReference type="Proteomes" id="UP000616885">
    <property type="component" value="Unassembled WGS sequence"/>
</dbReference>
<protein>
    <submittedName>
        <fullName evidence="1">Uncharacterized protein</fullName>
    </submittedName>
</protein>
<dbReference type="AlphaFoldDB" id="A0A8H7K7U7"/>
<gene>
    <name evidence="1" type="ORF">IM811_016560</name>
</gene>
<name>A0A8H7K7U7_BIOOC</name>
<dbReference type="EMBL" id="JADCTT010000008">
    <property type="protein sequence ID" value="KAF9748765.1"/>
    <property type="molecule type" value="Genomic_DNA"/>
</dbReference>
<evidence type="ECO:0000313" key="1">
    <source>
        <dbReference type="EMBL" id="KAF9748765.1"/>
    </source>
</evidence>
<organism evidence="1 2">
    <name type="scientific">Bionectria ochroleuca</name>
    <name type="common">Gliocladium roseum</name>
    <dbReference type="NCBI Taxonomy" id="29856"/>
    <lineage>
        <taxon>Eukaryota</taxon>
        <taxon>Fungi</taxon>
        <taxon>Dikarya</taxon>
        <taxon>Ascomycota</taxon>
        <taxon>Pezizomycotina</taxon>
        <taxon>Sordariomycetes</taxon>
        <taxon>Hypocreomycetidae</taxon>
        <taxon>Hypocreales</taxon>
        <taxon>Bionectriaceae</taxon>
        <taxon>Clonostachys</taxon>
    </lineage>
</organism>